<dbReference type="OrthoDB" id="9787936at2"/>
<name>A0A1M5BXQ1_9CLOT</name>
<keyword evidence="5" id="KW-0598">Phosphotransferase system</keyword>
<evidence type="ECO:0000256" key="3">
    <source>
        <dbReference type="ARBA" id="ARBA00022475"/>
    </source>
</evidence>
<keyword evidence="12" id="KW-1185">Reference proteome</keyword>
<keyword evidence="6 9" id="KW-0812">Transmembrane</keyword>
<feature type="transmembrane region" description="Helical" evidence="9">
    <location>
        <begin position="12"/>
        <end position="31"/>
    </location>
</feature>
<evidence type="ECO:0000256" key="4">
    <source>
        <dbReference type="ARBA" id="ARBA00022597"/>
    </source>
</evidence>
<evidence type="ECO:0000256" key="5">
    <source>
        <dbReference type="ARBA" id="ARBA00022683"/>
    </source>
</evidence>
<dbReference type="Pfam" id="PF03611">
    <property type="entry name" value="EIIC-GAT"/>
    <property type="match status" value="1"/>
</dbReference>
<comment type="subcellular location">
    <subcellularLocation>
        <location evidence="1">Cell membrane</location>
        <topology evidence="1">Multi-pass membrane protein</topology>
    </subcellularLocation>
</comment>
<feature type="transmembrane region" description="Helical" evidence="9">
    <location>
        <begin position="355"/>
        <end position="373"/>
    </location>
</feature>
<evidence type="ECO:0000256" key="7">
    <source>
        <dbReference type="ARBA" id="ARBA00022989"/>
    </source>
</evidence>
<organism evidence="11 12">
    <name type="scientific">Lactonifactor longoviformis DSM 17459</name>
    <dbReference type="NCBI Taxonomy" id="1122155"/>
    <lineage>
        <taxon>Bacteria</taxon>
        <taxon>Bacillati</taxon>
        <taxon>Bacillota</taxon>
        <taxon>Clostridia</taxon>
        <taxon>Eubacteriales</taxon>
        <taxon>Clostridiaceae</taxon>
        <taxon>Lactonifactor</taxon>
    </lineage>
</organism>
<proteinExistence type="predicted"/>
<dbReference type="InterPro" id="IPR013014">
    <property type="entry name" value="PTS_EIIC_2"/>
</dbReference>
<dbReference type="GO" id="GO:0009401">
    <property type="term" value="P:phosphoenolpyruvate-dependent sugar phosphotransferase system"/>
    <property type="evidence" value="ECO:0007669"/>
    <property type="project" value="UniProtKB-KW"/>
</dbReference>
<feature type="transmembrane region" description="Helical" evidence="9">
    <location>
        <begin position="43"/>
        <end position="69"/>
    </location>
</feature>
<dbReference type="EMBL" id="FQVI01000031">
    <property type="protein sequence ID" value="SHF47160.1"/>
    <property type="molecule type" value="Genomic_DNA"/>
</dbReference>
<dbReference type="GO" id="GO:0005886">
    <property type="term" value="C:plasma membrane"/>
    <property type="evidence" value="ECO:0007669"/>
    <property type="project" value="UniProtKB-SubCell"/>
</dbReference>
<gene>
    <name evidence="11" type="ORF">SAMN02745158_03863</name>
</gene>
<protein>
    <submittedName>
        <fullName evidence="11">PTS system, galactitol-specific IIC component</fullName>
    </submittedName>
</protein>
<dbReference type="PANTHER" id="PTHR37324">
    <property type="entry name" value="PTS SYSTEM GALACTITOL-SPECIFIC EIIC COMPONENT"/>
    <property type="match status" value="1"/>
</dbReference>
<dbReference type="RefSeq" id="WP_072854412.1">
    <property type="nucleotide sequence ID" value="NZ_FQVI01000031.1"/>
</dbReference>
<feature type="transmembrane region" description="Helical" evidence="9">
    <location>
        <begin position="137"/>
        <end position="159"/>
    </location>
</feature>
<keyword evidence="8 9" id="KW-0472">Membrane</keyword>
<keyword evidence="4" id="KW-0762">Sugar transport</keyword>
<dbReference type="PROSITE" id="PS51104">
    <property type="entry name" value="PTS_EIIC_TYPE_2"/>
    <property type="match status" value="1"/>
</dbReference>
<keyword evidence="2" id="KW-0813">Transport</keyword>
<dbReference type="InterPro" id="IPR013853">
    <property type="entry name" value="EIIC-GAT"/>
</dbReference>
<evidence type="ECO:0000259" key="10">
    <source>
        <dbReference type="PROSITE" id="PS51104"/>
    </source>
</evidence>
<feature type="transmembrane region" description="Helical" evidence="9">
    <location>
        <begin position="89"/>
        <end position="116"/>
    </location>
</feature>
<feature type="domain" description="PTS EIIC type-2" evidence="10">
    <location>
        <begin position="6"/>
        <end position="419"/>
    </location>
</feature>
<sequence>MFIQVINFIMDAGSSVFMPVIILILGLIFGLKPGKAFKAGITVGIGFIGINLVISLLADNLMVVINQLVDVYGFKLTAVDVGWPIAASIAWSSGAVVPVILVSVFVMNILLILVGFTKTLDVDIWNYWQPLFIGGALYLISGNMILAVVTACISMAVIFKIADYSQPYVEKFFGMPGISIPHIESTGWALIGIPLNKLIDKIPIINRIDWTPEKTQKKLGVLGEPCVLGLMIGALLAIIARTDASTVLNTAMVTSAAMYLLPKMIGVLMEGLMPISGAASQFMQKRFKGRSLYIGLDAAVVVGHPSIIATSLLLIPTTLLLAVVIPGNVTLPLAELSGLAFFIVWAVVPCNGNVFRGWLIGTLFMSAILLISSDYAPVMTSLGQSVGFEFPEGASMVTCLSIGSQWISYVFYKIAVLFI</sequence>
<feature type="transmembrane region" description="Helical" evidence="9">
    <location>
        <begin position="219"/>
        <end position="240"/>
    </location>
</feature>
<evidence type="ECO:0000256" key="9">
    <source>
        <dbReference type="SAM" id="Phobius"/>
    </source>
</evidence>
<evidence type="ECO:0000256" key="8">
    <source>
        <dbReference type="ARBA" id="ARBA00023136"/>
    </source>
</evidence>
<dbReference type="AlphaFoldDB" id="A0A1M5BXQ1"/>
<dbReference type="Proteomes" id="UP000184245">
    <property type="component" value="Unassembled WGS sequence"/>
</dbReference>
<evidence type="ECO:0000256" key="6">
    <source>
        <dbReference type="ARBA" id="ARBA00022692"/>
    </source>
</evidence>
<feature type="transmembrane region" description="Helical" evidence="9">
    <location>
        <begin position="292"/>
        <end position="325"/>
    </location>
</feature>
<evidence type="ECO:0000313" key="11">
    <source>
        <dbReference type="EMBL" id="SHF47160.1"/>
    </source>
</evidence>
<reference evidence="11 12" key="1">
    <citation type="submission" date="2016-11" db="EMBL/GenBank/DDBJ databases">
        <authorList>
            <person name="Jaros S."/>
            <person name="Januszkiewicz K."/>
            <person name="Wedrychowicz H."/>
        </authorList>
    </citation>
    <scope>NUCLEOTIDE SEQUENCE [LARGE SCALE GENOMIC DNA]</scope>
    <source>
        <strain evidence="11 12">DSM 17459</strain>
    </source>
</reference>
<dbReference type="PIRSF" id="PIRSF006304">
    <property type="entry name" value="GatC"/>
    <property type="match status" value="1"/>
</dbReference>
<dbReference type="STRING" id="1122155.SAMN02745158_03863"/>
<feature type="transmembrane region" description="Helical" evidence="9">
    <location>
        <begin position="331"/>
        <end position="348"/>
    </location>
</feature>
<evidence type="ECO:0000256" key="1">
    <source>
        <dbReference type="ARBA" id="ARBA00004651"/>
    </source>
</evidence>
<keyword evidence="3" id="KW-1003">Cell membrane</keyword>
<keyword evidence="7 9" id="KW-1133">Transmembrane helix</keyword>
<evidence type="ECO:0000313" key="12">
    <source>
        <dbReference type="Proteomes" id="UP000184245"/>
    </source>
</evidence>
<accession>A0A1M5BXQ1</accession>
<evidence type="ECO:0000256" key="2">
    <source>
        <dbReference type="ARBA" id="ARBA00022448"/>
    </source>
</evidence>
<dbReference type="PANTHER" id="PTHR37324:SF2">
    <property type="entry name" value="PTS SYSTEM GALACTITOL-SPECIFIC EIIC COMPONENT"/>
    <property type="match status" value="1"/>
</dbReference>
<feature type="transmembrane region" description="Helical" evidence="9">
    <location>
        <begin position="393"/>
        <end position="412"/>
    </location>
</feature>
<dbReference type="GO" id="GO:0015577">
    <property type="term" value="F:galactitol transmembrane transporter activity"/>
    <property type="evidence" value="ECO:0007669"/>
    <property type="project" value="InterPro"/>
</dbReference>
<dbReference type="InterPro" id="IPR004703">
    <property type="entry name" value="PTS_sugar-sp_permease"/>
</dbReference>
<feature type="transmembrane region" description="Helical" evidence="9">
    <location>
        <begin position="260"/>
        <end position="280"/>
    </location>
</feature>